<dbReference type="OrthoDB" id="9809488at2"/>
<keyword evidence="4" id="KW-1185">Reference proteome</keyword>
<proteinExistence type="predicted"/>
<dbReference type="FunCoup" id="M1ZAB7">
    <property type="interactions" value="107"/>
</dbReference>
<dbReference type="InterPro" id="IPR050570">
    <property type="entry name" value="Cell_wall_metabolism_enzyme"/>
</dbReference>
<dbReference type="Gene3D" id="3.10.350.10">
    <property type="entry name" value="LysM domain"/>
    <property type="match status" value="1"/>
</dbReference>
<evidence type="ECO:0000256" key="1">
    <source>
        <dbReference type="SAM" id="MobiDB-lite"/>
    </source>
</evidence>
<dbReference type="SMART" id="SM00257">
    <property type="entry name" value="LysM"/>
    <property type="match status" value="1"/>
</dbReference>
<feature type="domain" description="LysM" evidence="2">
    <location>
        <begin position="36"/>
        <end position="80"/>
    </location>
</feature>
<organism evidence="3 4">
    <name type="scientific">Nitrospina gracilis (strain 3/211)</name>
    <dbReference type="NCBI Taxonomy" id="1266370"/>
    <lineage>
        <taxon>Bacteria</taxon>
        <taxon>Pseudomonadati</taxon>
        <taxon>Nitrospinota/Tectimicrobiota group</taxon>
        <taxon>Nitrospinota</taxon>
        <taxon>Nitrospinia</taxon>
        <taxon>Nitrospinales</taxon>
        <taxon>Nitrospinaceae</taxon>
        <taxon>Nitrospina</taxon>
    </lineage>
</organism>
<protein>
    <submittedName>
        <fullName evidence="3">Peptidase M23B</fullName>
    </submittedName>
</protein>
<dbReference type="Pfam" id="PF01551">
    <property type="entry name" value="Peptidase_M23"/>
    <property type="match status" value="1"/>
</dbReference>
<dbReference type="InterPro" id="IPR011055">
    <property type="entry name" value="Dup_hybrid_motif"/>
</dbReference>
<dbReference type="CDD" id="cd00118">
    <property type="entry name" value="LysM"/>
    <property type="match status" value="1"/>
</dbReference>
<dbReference type="InterPro" id="IPR036779">
    <property type="entry name" value="LysM_dom_sf"/>
</dbReference>
<feature type="compositionally biased region" description="Basic residues" evidence="1">
    <location>
        <begin position="96"/>
        <end position="115"/>
    </location>
</feature>
<name>M1ZAB7_NITG3</name>
<dbReference type="Gene3D" id="2.70.70.10">
    <property type="entry name" value="Glucose Permease (Domain IIA)"/>
    <property type="match status" value="1"/>
</dbReference>
<gene>
    <name evidence="3" type="ORF">NITGR_250086</name>
</gene>
<dbReference type="AlphaFoldDB" id="M1ZAB7"/>
<dbReference type="CDD" id="cd12797">
    <property type="entry name" value="M23_peptidase"/>
    <property type="match status" value="1"/>
</dbReference>
<accession>M1ZAB7</accession>
<dbReference type="RefSeq" id="WP_005007437.1">
    <property type="nucleotide sequence ID" value="NZ_HG422173.1"/>
</dbReference>
<dbReference type="PROSITE" id="PS51257">
    <property type="entry name" value="PROKAR_LIPOPROTEIN"/>
    <property type="match status" value="1"/>
</dbReference>
<dbReference type="InterPro" id="IPR016047">
    <property type="entry name" value="M23ase_b-sheet_dom"/>
</dbReference>
<dbReference type="InterPro" id="IPR018392">
    <property type="entry name" value="LysM"/>
</dbReference>
<dbReference type="Pfam" id="PF01476">
    <property type="entry name" value="LysM"/>
    <property type="match status" value="1"/>
</dbReference>
<sequence length="246" mass="27156">MAPIRLLKWAALLAAVLFLTSCSVLDAWRYPAPQGVYHTVSKGQTLYSISQAYGVKVRVLMRVNGLENPTQLRAGRHLWIPGVDRVKHVPPTVGYAKKKSQRKQRTASRKRKPTDKRVARKAFSKYLIWPVNGVITSRFGPRGRSTHEGLDIGASTGTPVFAAADGLVKFSGWGPTGYGRMVIIKHPNHLTTVYAHNSENLVKKGQKVTKGQIIAKVGATGRASGPHLHFEVRNDTHPKDPLLYLP</sequence>
<dbReference type="GO" id="GO:0004222">
    <property type="term" value="F:metalloendopeptidase activity"/>
    <property type="evidence" value="ECO:0007669"/>
    <property type="project" value="TreeGrafter"/>
</dbReference>
<reference evidence="3 4" key="1">
    <citation type="journal article" date="2013" name="Front. Microbiol.">
        <title>The genome of Nitrospina gracilis illuminates the metabolism and evolution of the major marine nitrite oxidizer.</title>
        <authorList>
            <person name="Luecker S."/>
            <person name="Nowka B."/>
            <person name="Rattei T."/>
            <person name="Spieck E."/>
            <person name="and Daims H."/>
        </authorList>
    </citation>
    <scope>NUCLEOTIDE SEQUENCE [LARGE SCALE GENOMIC DNA]</scope>
    <source>
        <strain evidence="3 4">3/211</strain>
    </source>
</reference>
<dbReference type="Proteomes" id="UP000011704">
    <property type="component" value="Unassembled WGS sequence"/>
</dbReference>
<dbReference type="PROSITE" id="PS51782">
    <property type="entry name" value="LYSM"/>
    <property type="match status" value="1"/>
</dbReference>
<dbReference type="EMBL" id="CAQJ01000028">
    <property type="protein sequence ID" value="CCQ90173.1"/>
    <property type="molecule type" value="Genomic_DNA"/>
</dbReference>
<dbReference type="PANTHER" id="PTHR21666">
    <property type="entry name" value="PEPTIDASE-RELATED"/>
    <property type="match status" value="1"/>
</dbReference>
<comment type="caution">
    <text evidence="3">The sequence shown here is derived from an EMBL/GenBank/DDBJ whole genome shotgun (WGS) entry which is preliminary data.</text>
</comment>
<dbReference type="STRING" id="1266370.NITGR_250086"/>
<dbReference type="PANTHER" id="PTHR21666:SF270">
    <property type="entry name" value="MUREIN HYDROLASE ACTIVATOR ENVC"/>
    <property type="match status" value="1"/>
</dbReference>
<evidence type="ECO:0000259" key="2">
    <source>
        <dbReference type="PROSITE" id="PS51782"/>
    </source>
</evidence>
<dbReference type="SUPFAM" id="SSF51261">
    <property type="entry name" value="Duplicated hybrid motif"/>
    <property type="match status" value="1"/>
</dbReference>
<dbReference type="HOGENOM" id="CLU_029425_0_0_0"/>
<evidence type="ECO:0000313" key="4">
    <source>
        <dbReference type="Proteomes" id="UP000011704"/>
    </source>
</evidence>
<dbReference type="InParanoid" id="M1ZAB7"/>
<feature type="region of interest" description="Disordered" evidence="1">
    <location>
        <begin position="94"/>
        <end position="115"/>
    </location>
</feature>
<evidence type="ECO:0000313" key="3">
    <source>
        <dbReference type="EMBL" id="CCQ90173.1"/>
    </source>
</evidence>